<evidence type="ECO:0000256" key="1">
    <source>
        <dbReference type="SAM" id="MobiDB-lite"/>
    </source>
</evidence>
<sequence length="76" mass="8854">MDEKTAVDIEPQNRTTAHLWDLRSKEVVKNLVFLPFRDWNLLTLSDPSCPGRRRRSQAESQDFIPGRVRVPEPLHS</sequence>
<comment type="caution">
    <text evidence="2">The sequence shown here is derived from an EMBL/GenBank/DDBJ whole genome shotgun (WGS) entry which is preliminary data.</text>
</comment>
<name>A0A9N7UCA1_PLEPL</name>
<protein>
    <submittedName>
        <fullName evidence="2">Uncharacterized protein</fullName>
    </submittedName>
</protein>
<reference evidence="2" key="1">
    <citation type="submission" date="2020-03" db="EMBL/GenBank/DDBJ databases">
        <authorList>
            <person name="Weist P."/>
        </authorList>
    </citation>
    <scope>NUCLEOTIDE SEQUENCE</scope>
</reference>
<evidence type="ECO:0000313" key="2">
    <source>
        <dbReference type="EMBL" id="CAB1428765.1"/>
    </source>
</evidence>
<keyword evidence="3" id="KW-1185">Reference proteome</keyword>
<dbReference type="Proteomes" id="UP001153269">
    <property type="component" value="Unassembled WGS sequence"/>
</dbReference>
<dbReference type="EMBL" id="CADEAL010001087">
    <property type="protein sequence ID" value="CAB1428765.1"/>
    <property type="molecule type" value="Genomic_DNA"/>
</dbReference>
<evidence type="ECO:0000313" key="3">
    <source>
        <dbReference type="Proteomes" id="UP001153269"/>
    </source>
</evidence>
<gene>
    <name evidence="2" type="ORF">PLEPLA_LOCUS16739</name>
</gene>
<feature type="region of interest" description="Disordered" evidence="1">
    <location>
        <begin position="48"/>
        <end position="76"/>
    </location>
</feature>
<dbReference type="AlphaFoldDB" id="A0A9N7UCA1"/>
<organism evidence="2 3">
    <name type="scientific">Pleuronectes platessa</name>
    <name type="common">European plaice</name>
    <dbReference type="NCBI Taxonomy" id="8262"/>
    <lineage>
        <taxon>Eukaryota</taxon>
        <taxon>Metazoa</taxon>
        <taxon>Chordata</taxon>
        <taxon>Craniata</taxon>
        <taxon>Vertebrata</taxon>
        <taxon>Euteleostomi</taxon>
        <taxon>Actinopterygii</taxon>
        <taxon>Neopterygii</taxon>
        <taxon>Teleostei</taxon>
        <taxon>Neoteleostei</taxon>
        <taxon>Acanthomorphata</taxon>
        <taxon>Carangaria</taxon>
        <taxon>Pleuronectiformes</taxon>
        <taxon>Pleuronectoidei</taxon>
        <taxon>Pleuronectidae</taxon>
        <taxon>Pleuronectes</taxon>
    </lineage>
</organism>
<accession>A0A9N7UCA1</accession>
<proteinExistence type="predicted"/>